<dbReference type="PANTHER" id="PTHR22870:SF445">
    <property type="match status" value="1"/>
</dbReference>
<dbReference type="PANTHER" id="PTHR22870">
    <property type="entry name" value="REGULATOR OF CHROMOSOME CONDENSATION"/>
    <property type="match status" value="1"/>
</dbReference>
<dbReference type="Gene3D" id="2.130.10.30">
    <property type="entry name" value="Regulator of chromosome condensation 1/beta-lactamase-inhibitor protein II"/>
    <property type="match status" value="1"/>
</dbReference>
<keyword evidence="5" id="KW-1185">Reference proteome</keyword>
<dbReference type="InterPro" id="IPR009091">
    <property type="entry name" value="RCC1/BLIP-II"/>
</dbReference>
<protein>
    <recommendedName>
        <fullName evidence="3">F-box domain-containing protein</fullName>
    </recommendedName>
</protein>
<sequence>MRLFPLPQVDVGGMDGPGPNWGCIPPEALLYIYLQLDPQSVCLASLVCQQWRSIADSPSLWRHFLRREGAAVPDSEGGHGESLPMRAQFIRVKTSRLHTWGEKTVALEASPFRRLTAPHPVCVGALRLGAAHTDANGSDRLSGIGEECSSLRAVSCGEDFSAMLTWDGRVVDTRFLAGVDRMPWRPPSQTVVAVAAGGPRKGGKGGHVLALTSSSEIWGWGDNSKGQLGIGSAQHFVSAPEAVLNMHEDDRIIGVDCGKYHSLAWSQGGQLYSCGDNSCGACGLGKDMEQVPLILEVDVRGVRIANAAGGAVNTVACSQEGRVFVCGDNRFGQCGKLASGYTIYNFLPNGPDASWPGMPRSGQKVNGGGGEATQKVQRRPGEIWMLSM</sequence>
<keyword evidence="1" id="KW-0677">Repeat</keyword>
<dbReference type="Proteomes" id="UP000708148">
    <property type="component" value="Unassembled WGS sequence"/>
</dbReference>
<feature type="domain" description="F-box" evidence="3">
    <location>
        <begin position="18"/>
        <end position="64"/>
    </location>
</feature>
<evidence type="ECO:0000256" key="2">
    <source>
        <dbReference type="PROSITE-ProRule" id="PRU00235"/>
    </source>
</evidence>
<feature type="repeat" description="RCC1" evidence="2">
    <location>
        <begin position="215"/>
        <end position="268"/>
    </location>
</feature>
<accession>A0A8S1JAW0</accession>
<dbReference type="SMART" id="SM00256">
    <property type="entry name" value="FBOX"/>
    <property type="match status" value="1"/>
</dbReference>
<dbReference type="OrthoDB" id="526307at2759"/>
<dbReference type="AlphaFoldDB" id="A0A8S1JAW0"/>
<dbReference type="InterPro" id="IPR036047">
    <property type="entry name" value="F-box-like_dom_sf"/>
</dbReference>
<feature type="repeat" description="RCC1" evidence="2">
    <location>
        <begin position="269"/>
        <end position="320"/>
    </location>
</feature>
<dbReference type="Pfam" id="PF00415">
    <property type="entry name" value="RCC1"/>
    <property type="match status" value="1"/>
</dbReference>
<reference evidence="4" key="1">
    <citation type="submission" date="2020-12" db="EMBL/GenBank/DDBJ databases">
        <authorList>
            <person name="Iha C."/>
        </authorList>
    </citation>
    <scope>NUCLEOTIDE SEQUENCE</scope>
</reference>
<dbReference type="InterPro" id="IPR000408">
    <property type="entry name" value="Reg_chr_condens"/>
</dbReference>
<dbReference type="Gene3D" id="1.20.1280.50">
    <property type="match status" value="1"/>
</dbReference>
<comment type="caution">
    <text evidence="4">The sequence shown here is derived from an EMBL/GenBank/DDBJ whole genome shotgun (WGS) entry which is preliminary data.</text>
</comment>
<dbReference type="SUPFAM" id="SSF81383">
    <property type="entry name" value="F-box domain"/>
    <property type="match status" value="1"/>
</dbReference>
<dbReference type="InterPro" id="IPR001810">
    <property type="entry name" value="F-box_dom"/>
</dbReference>
<evidence type="ECO:0000313" key="4">
    <source>
        <dbReference type="EMBL" id="CAD7703252.1"/>
    </source>
</evidence>
<evidence type="ECO:0000256" key="1">
    <source>
        <dbReference type="ARBA" id="ARBA00022737"/>
    </source>
</evidence>
<dbReference type="PROSITE" id="PS50012">
    <property type="entry name" value="RCC1_3"/>
    <property type="match status" value="2"/>
</dbReference>
<organism evidence="4 5">
    <name type="scientific">Ostreobium quekettii</name>
    <dbReference type="NCBI Taxonomy" id="121088"/>
    <lineage>
        <taxon>Eukaryota</taxon>
        <taxon>Viridiplantae</taxon>
        <taxon>Chlorophyta</taxon>
        <taxon>core chlorophytes</taxon>
        <taxon>Ulvophyceae</taxon>
        <taxon>TCBD clade</taxon>
        <taxon>Bryopsidales</taxon>
        <taxon>Ostreobineae</taxon>
        <taxon>Ostreobiaceae</taxon>
        <taxon>Ostreobium</taxon>
    </lineage>
</organism>
<dbReference type="PROSITE" id="PS50181">
    <property type="entry name" value="FBOX"/>
    <property type="match status" value="1"/>
</dbReference>
<evidence type="ECO:0000259" key="3">
    <source>
        <dbReference type="PROSITE" id="PS50181"/>
    </source>
</evidence>
<proteinExistence type="predicted"/>
<gene>
    <name evidence="4" type="ORF">OSTQU699_LOCUS8609</name>
</gene>
<name>A0A8S1JAW0_9CHLO</name>
<dbReference type="InterPro" id="IPR051210">
    <property type="entry name" value="Ub_ligase/GEF_domain"/>
</dbReference>
<dbReference type="EMBL" id="CAJHUC010002132">
    <property type="protein sequence ID" value="CAD7703252.1"/>
    <property type="molecule type" value="Genomic_DNA"/>
</dbReference>
<dbReference type="SUPFAM" id="SSF50985">
    <property type="entry name" value="RCC1/BLIP-II"/>
    <property type="match status" value="1"/>
</dbReference>
<evidence type="ECO:0000313" key="5">
    <source>
        <dbReference type="Proteomes" id="UP000708148"/>
    </source>
</evidence>
<dbReference type="Pfam" id="PF12937">
    <property type="entry name" value="F-box-like"/>
    <property type="match status" value="1"/>
</dbReference>